<name>U9U5J4_RHIID</name>
<dbReference type="EMBL" id="KI281810">
    <property type="protein sequence ID" value="ESA15625.1"/>
    <property type="molecule type" value="Genomic_DNA"/>
</dbReference>
<evidence type="ECO:0000313" key="1">
    <source>
        <dbReference type="EMBL" id="ESA15625.1"/>
    </source>
</evidence>
<organism evidence="1">
    <name type="scientific">Rhizophagus irregularis (strain DAOM 181602 / DAOM 197198 / MUCL 43194)</name>
    <name type="common">Arbuscular mycorrhizal fungus</name>
    <name type="synonym">Glomus intraradices</name>
    <dbReference type="NCBI Taxonomy" id="747089"/>
    <lineage>
        <taxon>Eukaryota</taxon>
        <taxon>Fungi</taxon>
        <taxon>Fungi incertae sedis</taxon>
        <taxon>Mucoromycota</taxon>
        <taxon>Glomeromycotina</taxon>
        <taxon>Glomeromycetes</taxon>
        <taxon>Glomerales</taxon>
        <taxon>Glomeraceae</taxon>
        <taxon>Rhizophagus</taxon>
    </lineage>
</organism>
<gene>
    <name evidence="1" type="ORF">GLOINDRAFT_23687</name>
</gene>
<reference evidence="1" key="1">
    <citation type="submission" date="2013-07" db="EMBL/GenBank/DDBJ databases">
        <title>The genome of an arbuscular mycorrhizal fungus provides insights into the evolution of the oldest plant symbiosis.</title>
        <authorList>
            <consortium name="DOE Joint Genome Institute"/>
            <person name="Tisserant E."/>
            <person name="Malbreil M."/>
            <person name="Kuo A."/>
            <person name="Kohler A."/>
            <person name="Symeonidi A."/>
            <person name="Balestrini R."/>
            <person name="Charron P."/>
            <person name="Duensing N."/>
            <person name="Frei-dit-Frey N."/>
            <person name="Gianinazzi-Pearson V."/>
            <person name="Gilbert B."/>
            <person name="Handa Y."/>
            <person name="Hijri M."/>
            <person name="Kaul R."/>
            <person name="Kawaguchi M."/>
            <person name="Krajinski F."/>
            <person name="Lammers P."/>
            <person name="Lapierre D."/>
            <person name="Masclaux F.G."/>
            <person name="Murat C."/>
            <person name="Morin E."/>
            <person name="Ndikumana S."/>
            <person name="Pagni M."/>
            <person name="Petitpierre D."/>
            <person name="Requena N."/>
            <person name="Rosikiewicz P."/>
            <person name="Riley R."/>
            <person name="Saito K."/>
            <person name="San Clemente H."/>
            <person name="Shapiro H."/>
            <person name="van Tuinen D."/>
            <person name="Becard G."/>
            <person name="Bonfante P."/>
            <person name="Paszkowski U."/>
            <person name="Shachar-Hill Y."/>
            <person name="Young J.P."/>
            <person name="Sanders I.R."/>
            <person name="Henrissat B."/>
            <person name="Rensing S.A."/>
            <person name="Grigoriev I.V."/>
            <person name="Corradi N."/>
            <person name="Roux C."/>
            <person name="Martin F."/>
        </authorList>
    </citation>
    <scope>NUCLEOTIDE SEQUENCE</scope>
    <source>
        <strain evidence="1">DAOM 197198</strain>
    </source>
</reference>
<proteinExistence type="predicted"/>
<sequence>MNYSVANRLLYLVILASSHRFLIFLCMLIPRNSKEQQEFRNILLRMCNRESTINDWKILTTQIEDKIGITDRPTITNLEGKRVVPIALIKRTWTGLTLNKAVIDLSYKDFERLQRIKDGKRLLKKVDEEKCLVFMVPRN</sequence>
<protein>
    <submittedName>
        <fullName evidence="1">Uncharacterized protein</fullName>
    </submittedName>
</protein>
<accession>U9U5J4</accession>
<dbReference type="HOGENOM" id="CLU_1846158_0_0_1"/>
<dbReference type="AlphaFoldDB" id="U9U5J4"/>